<dbReference type="FunFam" id="1.10.510.10:FF:000142">
    <property type="entry name" value="Octicosapeptide/phox/Bem1p domain kinase superfamily protein"/>
    <property type="match status" value="1"/>
</dbReference>
<keyword evidence="1 8" id="KW-0723">Serine/threonine-protein kinase</keyword>
<evidence type="ECO:0000313" key="8">
    <source>
        <dbReference type="EMBL" id="KAE8709356.1"/>
    </source>
</evidence>
<dbReference type="InterPro" id="IPR008271">
    <property type="entry name" value="Ser/Thr_kinase_AS"/>
</dbReference>
<dbReference type="Gene3D" id="3.10.20.90">
    <property type="entry name" value="Phosphatidylinositol 3-kinase Catalytic Subunit, Chain A, domain 1"/>
    <property type="match status" value="1"/>
</dbReference>
<dbReference type="SUPFAM" id="SSF56112">
    <property type="entry name" value="Protein kinase-like (PK-like)"/>
    <property type="match status" value="1"/>
</dbReference>
<organism evidence="8 9">
    <name type="scientific">Hibiscus syriacus</name>
    <name type="common">Rose of Sharon</name>
    <dbReference type="NCBI Taxonomy" id="106335"/>
    <lineage>
        <taxon>Eukaryota</taxon>
        <taxon>Viridiplantae</taxon>
        <taxon>Streptophyta</taxon>
        <taxon>Embryophyta</taxon>
        <taxon>Tracheophyta</taxon>
        <taxon>Spermatophyta</taxon>
        <taxon>Magnoliopsida</taxon>
        <taxon>eudicotyledons</taxon>
        <taxon>Gunneridae</taxon>
        <taxon>Pentapetalae</taxon>
        <taxon>rosids</taxon>
        <taxon>malvids</taxon>
        <taxon>Malvales</taxon>
        <taxon>Malvaceae</taxon>
        <taxon>Malvoideae</taxon>
        <taxon>Hibiscus</taxon>
    </lineage>
</organism>
<evidence type="ECO:0000256" key="6">
    <source>
        <dbReference type="PROSITE-ProRule" id="PRU10141"/>
    </source>
</evidence>
<dbReference type="SUPFAM" id="SSF54277">
    <property type="entry name" value="CAD &amp; PB1 domains"/>
    <property type="match status" value="1"/>
</dbReference>
<dbReference type="Gene3D" id="1.10.510.10">
    <property type="entry name" value="Transferase(Phosphotransferase) domain 1"/>
    <property type="match status" value="1"/>
</dbReference>
<dbReference type="InterPro" id="IPR017441">
    <property type="entry name" value="Protein_kinase_ATP_BS"/>
</dbReference>
<dbReference type="InterPro" id="IPR011009">
    <property type="entry name" value="Kinase-like_dom_sf"/>
</dbReference>
<dbReference type="PROSITE" id="PS00107">
    <property type="entry name" value="PROTEIN_KINASE_ATP"/>
    <property type="match status" value="1"/>
</dbReference>
<dbReference type="Pfam" id="PF07714">
    <property type="entry name" value="PK_Tyr_Ser-Thr"/>
    <property type="match status" value="1"/>
</dbReference>
<dbReference type="AlphaFoldDB" id="A0A6A3AY35"/>
<dbReference type="Pfam" id="PF00564">
    <property type="entry name" value="PB1"/>
    <property type="match status" value="1"/>
</dbReference>
<evidence type="ECO:0000256" key="4">
    <source>
        <dbReference type="ARBA" id="ARBA00022777"/>
    </source>
</evidence>
<dbReference type="GO" id="GO:0005524">
    <property type="term" value="F:ATP binding"/>
    <property type="evidence" value="ECO:0007669"/>
    <property type="project" value="UniProtKB-UniRule"/>
</dbReference>
<dbReference type="CDD" id="cd06410">
    <property type="entry name" value="PB1_UP2"/>
    <property type="match status" value="1"/>
</dbReference>
<evidence type="ECO:0000256" key="3">
    <source>
        <dbReference type="ARBA" id="ARBA00022741"/>
    </source>
</evidence>
<dbReference type="GO" id="GO:0007165">
    <property type="term" value="P:signal transduction"/>
    <property type="evidence" value="ECO:0007669"/>
    <property type="project" value="TreeGrafter"/>
</dbReference>
<keyword evidence="2" id="KW-0808">Transferase</keyword>
<keyword evidence="5 6" id="KW-0067">ATP-binding</keyword>
<dbReference type="GO" id="GO:0005737">
    <property type="term" value="C:cytoplasm"/>
    <property type="evidence" value="ECO:0007669"/>
    <property type="project" value="TreeGrafter"/>
</dbReference>
<feature type="domain" description="Protein kinase" evidence="7">
    <location>
        <begin position="554"/>
        <end position="840"/>
    </location>
</feature>
<proteinExistence type="predicted"/>
<dbReference type="FunFam" id="3.10.20.90:FF:000058">
    <property type="entry name" value="Octicosapeptide/phox/Bem1p domain kinase superfamily protein"/>
    <property type="match status" value="1"/>
</dbReference>
<name>A0A6A3AY35_HIBSY</name>
<sequence>MVRGTSGLSDQLFQQGSTYAVPNKGMNVNNSDNNNNISVRTGDEFSMELLQECVGKRAIPTRPNAALAHKKRALFNQNQNHQLGYHDHHSRILVLKGMDSKCASDISDFASVNGSFRGGENGSCAGKISRYQKEEGEIRRITRKAFGELNCDRSHPNGSESPTTPIYTCHSPSSNHFNVQGSTDVTQSGKIKLLCSFGGKILPRPIDGKLRYVGGVTRIISIQDCLSWEELVRRTSYICNQPHSIKYQLPNEELDALISISSDEDLQNMIEEYHGLGKLDSQRLRIFLIPNDESGSASSLDSITNQQSNPNYQYMVAVNGTVDPSHRKISRRRCLPNEGSQPGPNLDSNPTFHKYCPTSVIPNRIMRYNNKLSNADCNQTSGFAIGTHKKNLQVARKLVPSSLATKSNIEHPQTSDKVTSDIAECFGFSGKVIRRGDISKEDMLMGSTKLPLPVVHVDSLLCSNLLSEDLRAMPAIPGNTVTMREVPLTNLNDEKVVLQGYVHKNSIVEGVIADSEAEVSTADGRVRDESFKNAVKAEIEANIYGLQVIKNADLEELRVLGSGTFGSVYHGKWRGTDVAIKRIKGSCFSEKSSVQDRKVGLQRFFPLFSPFLFSTKNFWREAQILSNLHHPNVVAFYGVVPDGTRGTLATVTEYMVNGSLRNVLIKKDRSLDCRKKIIIAMDAAFGMEYLHSRNIVHFDLKCDNLLVNLKDPQRPICKVADFGLSRVKRNTLVSGGVRGTLPWMAPELLNGNSTHVSEKVDVFSFGILMWEILTEEEPYANMHCGAIIGGMVKNALRPPIPEHCDPNWRELMEQCWSHDPKFRPSFTEIANRLQSMSKLLSAPGI</sequence>
<dbReference type="InterPro" id="IPR050167">
    <property type="entry name" value="Ser_Thr_protein_kinase"/>
</dbReference>
<evidence type="ECO:0000313" key="9">
    <source>
        <dbReference type="Proteomes" id="UP000436088"/>
    </source>
</evidence>
<dbReference type="PANTHER" id="PTHR23257">
    <property type="entry name" value="SERINE-THREONINE PROTEIN KINASE"/>
    <property type="match status" value="1"/>
</dbReference>
<protein>
    <submittedName>
        <fullName evidence="8">Serine/threonine protein kinase, putative isoform 2</fullName>
    </submittedName>
</protein>
<dbReference type="Proteomes" id="UP000436088">
    <property type="component" value="Unassembled WGS sequence"/>
</dbReference>
<evidence type="ECO:0000259" key="7">
    <source>
        <dbReference type="PROSITE" id="PS50011"/>
    </source>
</evidence>
<gene>
    <name evidence="8" type="ORF">F3Y22_tig00110332pilonHSYRG01368</name>
</gene>
<keyword evidence="3 6" id="KW-0547">Nucleotide-binding</keyword>
<comment type="caution">
    <text evidence="8">The sequence shown here is derived from an EMBL/GenBank/DDBJ whole genome shotgun (WGS) entry which is preliminary data.</text>
</comment>
<dbReference type="SMART" id="SM00666">
    <property type="entry name" value="PB1"/>
    <property type="match status" value="1"/>
</dbReference>
<dbReference type="EMBL" id="VEPZ02000937">
    <property type="protein sequence ID" value="KAE8709356.1"/>
    <property type="molecule type" value="Genomic_DNA"/>
</dbReference>
<dbReference type="PANTHER" id="PTHR23257:SF842">
    <property type="entry name" value="KINASE SUPERFAMILY WITH OCTICOSAPEPTIDE_PHOX_BEM1P DOMAIN-CONTAINING PROTEIN"/>
    <property type="match status" value="1"/>
</dbReference>
<evidence type="ECO:0000256" key="1">
    <source>
        <dbReference type="ARBA" id="ARBA00022527"/>
    </source>
</evidence>
<evidence type="ECO:0000256" key="2">
    <source>
        <dbReference type="ARBA" id="ARBA00022679"/>
    </source>
</evidence>
<dbReference type="GO" id="GO:0004674">
    <property type="term" value="F:protein serine/threonine kinase activity"/>
    <property type="evidence" value="ECO:0007669"/>
    <property type="project" value="UniProtKB-KW"/>
</dbReference>
<reference evidence="8" key="1">
    <citation type="submission" date="2019-09" db="EMBL/GenBank/DDBJ databases">
        <title>Draft genome information of white flower Hibiscus syriacus.</title>
        <authorList>
            <person name="Kim Y.-M."/>
        </authorList>
    </citation>
    <scope>NUCLEOTIDE SEQUENCE [LARGE SCALE GENOMIC DNA]</scope>
    <source>
        <strain evidence="8">YM2019G1</strain>
    </source>
</reference>
<feature type="binding site" evidence="6">
    <location>
        <position position="581"/>
    </location>
    <ligand>
        <name>ATP</name>
        <dbReference type="ChEBI" id="CHEBI:30616"/>
    </ligand>
</feature>
<evidence type="ECO:0000256" key="5">
    <source>
        <dbReference type="ARBA" id="ARBA00022840"/>
    </source>
</evidence>
<keyword evidence="9" id="KW-1185">Reference proteome</keyword>
<dbReference type="InterPro" id="IPR001245">
    <property type="entry name" value="Ser-Thr/Tyr_kinase_cat_dom"/>
</dbReference>
<dbReference type="PRINTS" id="PR00109">
    <property type="entry name" value="TYRKINASE"/>
</dbReference>
<dbReference type="CDD" id="cd13999">
    <property type="entry name" value="STKc_MAP3K-like"/>
    <property type="match status" value="1"/>
</dbReference>
<dbReference type="SMART" id="SM00220">
    <property type="entry name" value="S_TKc"/>
    <property type="match status" value="1"/>
</dbReference>
<dbReference type="Gene3D" id="3.30.200.20">
    <property type="entry name" value="Phosphorylase Kinase, domain 1"/>
    <property type="match status" value="1"/>
</dbReference>
<accession>A0A6A3AY35</accession>
<dbReference type="PROSITE" id="PS00108">
    <property type="entry name" value="PROTEIN_KINASE_ST"/>
    <property type="match status" value="1"/>
</dbReference>
<dbReference type="InterPro" id="IPR000270">
    <property type="entry name" value="PB1_dom"/>
</dbReference>
<dbReference type="PROSITE" id="PS50011">
    <property type="entry name" value="PROTEIN_KINASE_DOM"/>
    <property type="match status" value="1"/>
</dbReference>
<keyword evidence="4 8" id="KW-0418">Kinase</keyword>
<dbReference type="InterPro" id="IPR000719">
    <property type="entry name" value="Prot_kinase_dom"/>
</dbReference>